<dbReference type="PANTHER" id="PTHR30543">
    <property type="entry name" value="CHROMATE REDUCTASE"/>
    <property type="match status" value="1"/>
</dbReference>
<dbReference type="Pfam" id="PF03358">
    <property type="entry name" value="FMN_red"/>
    <property type="match status" value="1"/>
</dbReference>
<comment type="caution">
    <text evidence="2">The sequence shown here is derived from an EMBL/GenBank/DDBJ whole genome shotgun (WGS) entry which is preliminary data.</text>
</comment>
<keyword evidence="3" id="KW-1185">Reference proteome</keyword>
<dbReference type="EMBL" id="JAEACQ010000364">
    <property type="protein sequence ID" value="MBL7633013.1"/>
    <property type="molecule type" value="Genomic_DNA"/>
</dbReference>
<dbReference type="AlphaFoldDB" id="A0A937UTD9"/>
<dbReference type="PANTHER" id="PTHR30543:SF21">
    <property type="entry name" value="NAD(P)H-DEPENDENT FMN REDUCTASE LOT6"/>
    <property type="match status" value="1"/>
</dbReference>
<evidence type="ECO:0000313" key="3">
    <source>
        <dbReference type="Proteomes" id="UP000604475"/>
    </source>
</evidence>
<dbReference type="InterPro" id="IPR005025">
    <property type="entry name" value="FMN_Rdtase-like_dom"/>
</dbReference>
<dbReference type="Proteomes" id="UP000604475">
    <property type="component" value="Unassembled WGS sequence"/>
</dbReference>
<dbReference type="GO" id="GO:0005829">
    <property type="term" value="C:cytosol"/>
    <property type="evidence" value="ECO:0007669"/>
    <property type="project" value="TreeGrafter"/>
</dbReference>
<gene>
    <name evidence="2" type="ORF">I7412_38850</name>
</gene>
<reference evidence="2" key="1">
    <citation type="submission" date="2020-12" db="EMBL/GenBank/DDBJ databases">
        <title>Genomic characterization of non-nitrogen-fixing Frankia strains.</title>
        <authorList>
            <person name="Carlos-Shanley C."/>
            <person name="Guerra T."/>
            <person name="Hahn D."/>
        </authorList>
    </citation>
    <scope>NUCLEOTIDE SEQUENCE</scope>
    <source>
        <strain evidence="2">CN6</strain>
    </source>
</reference>
<dbReference type="Gene3D" id="3.40.50.360">
    <property type="match status" value="1"/>
</dbReference>
<protein>
    <submittedName>
        <fullName evidence="2">NAD(P)H-dependent oxidoreductase</fullName>
    </submittedName>
</protein>
<dbReference type="SUPFAM" id="SSF52218">
    <property type="entry name" value="Flavoproteins"/>
    <property type="match status" value="1"/>
</dbReference>
<organism evidence="2 3">
    <name type="scientific">Frankia nepalensis</name>
    <dbReference type="NCBI Taxonomy" id="1836974"/>
    <lineage>
        <taxon>Bacteria</taxon>
        <taxon>Bacillati</taxon>
        <taxon>Actinomycetota</taxon>
        <taxon>Actinomycetes</taxon>
        <taxon>Frankiales</taxon>
        <taxon>Frankiaceae</taxon>
        <taxon>Frankia</taxon>
    </lineage>
</organism>
<name>A0A937UTD9_9ACTN</name>
<evidence type="ECO:0000313" key="2">
    <source>
        <dbReference type="EMBL" id="MBL7633013.1"/>
    </source>
</evidence>
<sequence>MRTVVIIGSTRAGRFGPTVAGWFAGRARRRAELCVDVVDLAEAGLPDALVEDGDPRPAPVGALATRLAAADAFVVVTPEYNRSFPAPLKTAIDWFHEEWRAKPVAIVSYGGESGGLYAASQLREVFTELHAVAVPGGVGVARYWEQFTADGAWPKPSAPCNTDAAALLDRLTWWAHALRDARALRPYPAS</sequence>
<dbReference type="GO" id="GO:0010181">
    <property type="term" value="F:FMN binding"/>
    <property type="evidence" value="ECO:0007669"/>
    <property type="project" value="TreeGrafter"/>
</dbReference>
<proteinExistence type="predicted"/>
<dbReference type="InterPro" id="IPR029039">
    <property type="entry name" value="Flavoprotein-like_sf"/>
</dbReference>
<dbReference type="GO" id="GO:0016491">
    <property type="term" value="F:oxidoreductase activity"/>
    <property type="evidence" value="ECO:0007669"/>
    <property type="project" value="InterPro"/>
</dbReference>
<dbReference type="InterPro" id="IPR050712">
    <property type="entry name" value="NAD(P)H-dep_reductase"/>
</dbReference>
<feature type="domain" description="NADPH-dependent FMN reductase-like" evidence="1">
    <location>
        <begin position="1"/>
        <end position="143"/>
    </location>
</feature>
<evidence type="ECO:0000259" key="1">
    <source>
        <dbReference type="Pfam" id="PF03358"/>
    </source>
</evidence>
<accession>A0A937UTD9</accession>